<dbReference type="Proteomes" id="UP000262969">
    <property type="component" value="Unassembled WGS sequence"/>
</dbReference>
<dbReference type="CDD" id="cd02440">
    <property type="entry name" value="AdoMet_MTases"/>
    <property type="match status" value="1"/>
</dbReference>
<evidence type="ECO:0000313" key="3">
    <source>
        <dbReference type="Proteomes" id="UP000262969"/>
    </source>
</evidence>
<dbReference type="InterPro" id="IPR029063">
    <property type="entry name" value="SAM-dependent_MTases_sf"/>
</dbReference>
<evidence type="ECO:0000259" key="1">
    <source>
        <dbReference type="Pfam" id="PF08241"/>
    </source>
</evidence>
<dbReference type="Gene3D" id="3.40.50.150">
    <property type="entry name" value="Vaccinia Virus protein VP39"/>
    <property type="match status" value="1"/>
</dbReference>
<proteinExistence type="predicted"/>
<accession>A0A3D2X6B2</accession>
<comment type="caution">
    <text evidence="2">The sequence shown here is derived from an EMBL/GenBank/DDBJ whole genome shotgun (WGS) entry which is preliminary data.</text>
</comment>
<protein>
    <submittedName>
        <fullName evidence="2">Class I SAM-dependent methyltransferase</fullName>
    </submittedName>
</protein>
<dbReference type="AlphaFoldDB" id="A0A3D2X6B2"/>
<keyword evidence="2" id="KW-0489">Methyltransferase</keyword>
<organism evidence="2 3">
    <name type="scientific">Lachnoclostridium phytofermentans</name>
    <dbReference type="NCBI Taxonomy" id="66219"/>
    <lineage>
        <taxon>Bacteria</taxon>
        <taxon>Bacillati</taxon>
        <taxon>Bacillota</taxon>
        <taxon>Clostridia</taxon>
        <taxon>Lachnospirales</taxon>
        <taxon>Lachnospiraceae</taxon>
    </lineage>
</organism>
<evidence type="ECO:0000313" key="2">
    <source>
        <dbReference type="EMBL" id="HCL02680.1"/>
    </source>
</evidence>
<gene>
    <name evidence="2" type="ORF">DHW61_09765</name>
</gene>
<dbReference type="EMBL" id="DPVV01000320">
    <property type="protein sequence ID" value="HCL02680.1"/>
    <property type="molecule type" value="Genomic_DNA"/>
</dbReference>
<sequence length="215" mass="24734">MSQNSVKQWYEAKDNVDEMRSWNDLKTWEKEVIRYFSKNASILNIGCGLGREAFALSDLGFSVVGIDISHSVIAEVTALAESKGYSIPFYSYDGRHIPFNDNSFDGIILWAQTFGLLYGVDYKQSFFSECNRLLKKDGILSFSGHDYEYLSDTHELHLEGRKFFPYDSEEIYWETFLPDELSSYARQNNFTIIMSGRGAIYKPEDGVILHCLCKK</sequence>
<dbReference type="Pfam" id="PF08241">
    <property type="entry name" value="Methyltransf_11"/>
    <property type="match status" value="1"/>
</dbReference>
<feature type="domain" description="Methyltransferase type 11" evidence="1">
    <location>
        <begin position="43"/>
        <end position="142"/>
    </location>
</feature>
<dbReference type="InterPro" id="IPR013216">
    <property type="entry name" value="Methyltransf_11"/>
</dbReference>
<keyword evidence="2" id="KW-0808">Transferase</keyword>
<reference evidence="2 3" key="1">
    <citation type="journal article" date="2018" name="Nat. Biotechnol.">
        <title>A standardized bacterial taxonomy based on genome phylogeny substantially revises the tree of life.</title>
        <authorList>
            <person name="Parks D.H."/>
            <person name="Chuvochina M."/>
            <person name="Waite D.W."/>
            <person name="Rinke C."/>
            <person name="Skarshewski A."/>
            <person name="Chaumeil P.A."/>
            <person name="Hugenholtz P."/>
        </authorList>
    </citation>
    <scope>NUCLEOTIDE SEQUENCE [LARGE SCALE GENOMIC DNA]</scope>
    <source>
        <strain evidence="2">UBA11728</strain>
    </source>
</reference>
<dbReference type="GO" id="GO:0032259">
    <property type="term" value="P:methylation"/>
    <property type="evidence" value="ECO:0007669"/>
    <property type="project" value="UniProtKB-KW"/>
</dbReference>
<dbReference type="PANTHER" id="PTHR43591">
    <property type="entry name" value="METHYLTRANSFERASE"/>
    <property type="match status" value="1"/>
</dbReference>
<dbReference type="SUPFAM" id="SSF53335">
    <property type="entry name" value="S-adenosyl-L-methionine-dependent methyltransferases"/>
    <property type="match status" value="1"/>
</dbReference>
<dbReference type="GO" id="GO:0008757">
    <property type="term" value="F:S-adenosylmethionine-dependent methyltransferase activity"/>
    <property type="evidence" value="ECO:0007669"/>
    <property type="project" value="InterPro"/>
</dbReference>
<dbReference type="PANTHER" id="PTHR43591:SF24">
    <property type="entry name" value="2-METHOXY-6-POLYPRENYL-1,4-BENZOQUINOL METHYLASE, MITOCHONDRIAL"/>
    <property type="match status" value="1"/>
</dbReference>
<name>A0A3D2X6B2_9FIRM</name>